<dbReference type="GO" id="GO:0005886">
    <property type="term" value="C:plasma membrane"/>
    <property type="evidence" value="ECO:0007669"/>
    <property type="project" value="UniProtKB-SubCell"/>
</dbReference>
<evidence type="ECO:0000256" key="15">
    <source>
        <dbReference type="ARBA" id="ARBA00051245"/>
    </source>
</evidence>
<dbReference type="CDD" id="cd05387">
    <property type="entry name" value="BY-kinase"/>
    <property type="match status" value="1"/>
</dbReference>
<evidence type="ECO:0000259" key="19">
    <source>
        <dbReference type="Pfam" id="PF13807"/>
    </source>
</evidence>
<evidence type="ECO:0000256" key="13">
    <source>
        <dbReference type="ARBA" id="ARBA00023136"/>
    </source>
</evidence>
<keyword evidence="6" id="KW-0997">Cell inner membrane</keyword>
<evidence type="ECO:0000313" key="21">
    <source>
        <dbReference type="Proteomes" id="UP000307507"/>
    </source>
</evidence>
<dbReference type="EMBL" id="SSNZ01000003">
    <property type="protein sequence ID" value="THF50565.1"/>
    <property type="molecule type" value="Genomic_DNA"/>
</dbReference>
<keyword evidence="5" id="KW-1003">Cell membrane</keyword>
<dbReference type="AlphaFoldDB" id="A0A4S3ZXI4"/>
<dbReference type="Gene3D" id="3.40.50.300">
    <property type="entry name" value="P-loop containing nucleotide triphosphate hydrolases"/>
    <property type="match status" value="1"/>
</dbReference>
<evidence type="ECO:0000256" key="4">
    <source>
        <dbReference type="ARBA" id="ARBA00011903"/>
    </source>
</evidence>
<dbReference type="GO" id="GO:0005524">
    <property type="term" value="F:ATP binding"/>
    <property type="evidence" value="ECO:0007669"/>
    <property type="project" value="UniProtKB-KW"/>
</dbReference>
<dbReference type="InterPro" id="IPR003856">
    <property type="entry name" value="LPS_length_determ_N"/>
</dbReference>
<keyword evidence="12 16" id="KW-1133">Transmembrane helix</keyword>
<dbReference type="InterPro" id="IPR027417">
    <property type="entry name" value="P-loop_NTPase"/>
</dbReference>
<evidence type="ECO:0000256" key="6">
    <source>
        <dbReference type="ARBA" id="ARBA00022519"/>
    </source>
</evidence>
<evidence type="ECO:0000256" key="2">
    <source>
        <dbReference type="ARBA" id="ARBA00007316"/>
    </source>
</evidence>
<keyword evidence="8 16" id="KW-0812">Transmembrane</keyword>
<evidence type="ECO:0000313" key="20">
    <source>
        <dbReference type="EMBL" id="THF50565.1"/>
    </source>
</evidence>
<dbReference type="NCBIfam" id="TIGR01007">
    <property type="entry name" value="eps_fam"/>
    <property type="match status" value="1"/>
</dbReference>
<evidence type="ECO:0000256" key="11">
    <source>
        <dbReference type="ARBA" id="ARBA00022840"/>
    </source>
</evidence>
<dbReference type="Pfam" id="PF13614">
    <property type="entry name" value="AAA_31"/>
    <property type="match status" value="1"/>
</dbReference>
<keyword evidence="14" id="KW-0829">Tyrosine-protein kinase</keyword>
<comment type="caution">
    <text evidence="20">The sequence shown here is derived from an EMBL/GenBank/DDBJ whole genome shotgun (WGS) entry which is preliminary data.</text>
</comment>
<evidence type="ECO:0000256" key="14">
    <source>
        <dbReference type="ARBA" id="ARBA00023137"/>
    </source>
</evidence>
<feature type="domain" description="Polysaccharide chain length determinant N-terminal" evidence="17">
    <location>
        <begin position="30"/>
        <end position="110"/>
    </location>
</feature>
<dbReference type="Pfam" id="PF02706">
    <property type="entry name" value="Wzz"/>
    <property type="match status" value="1"/>
</dbReference>
<comment type="similarity">
    <text evidence="2">Belongs to the CpsD/CapB family.</text>
</comment>
<evidence type="ECO:0000256" key="8">
    <source>
        <dbReference type="ARBA" id="ARBA00022692"/>
    </source>
</evidence>
<dbReference type="SUPFAM" id="SSF52540">
    <property type="entry name" value="P-loop containing nucleoside triphosphate hydrolases"/>
    <property type="match status" value="1"/>
</dbReference>
<feature type="domain" description="AAA" evidence="18">
    <location>
        <begin position="607"/>
        <end position="738"/>
    </location>
</feature>
<comment type="subcellular location">
    <subcellularLocation>
        <location evidence="1">Cell inner membrane</location>
        <topology evidence="1">Multi-pass membrane protein</topology>
    </subcellularLocation>
</comment>
<keyword evidence="7 20" id="KW-0808">Transferase</keyword>
<dbReference type="OrthoDB" id="9794577at2"/>
<feature type="domain" description="Tyrosine-protein kinase G-rich" evidence="19">
    <location>
        <begin position="450"/>
        <end position="529"/>
    </location>
</feature>
<dbReference type="Pfam" id="PF13807">
    <property type="entry name" value="GNVR"/>
    <property type="match status" value="1"/>
</dbReference>
<evidence type="ECO:0000256" key="10">
    <source>
        <dbReference type="ARBA" id="ARBA00022777"/>
    </source>
</evidence>
<keyword evidence="9" id="KW-0547">Nucleotide-binding</keyword>
<dbReference type="InterPro" id="IPR025669">
    <property type="entry name" value="AAA_dom"/>
</dbReference>
<accession>A0A4S3ZXI4</accession>
<organism evidence="20 21">
    <name type="scientific">Flavobacterium supellecticarium</name>
    <dbReference type="NCBI Taxonomy" id="2565924"/>
    <lineage>
        <taxon>Bacteria</taxon>
        <taxon>Pseudomonadati</taxon>
        <taxon>Bacteroidota</taxon>
        <taxon>Flavobacteriia</taxon>
        <taxon>Flavobacteriales</taxon>
        <taxon>Flavobacteriaceae</taxon>
        <taxon>Flavobacterium</taxon>
    </lineage>
</organism>
<keyword evidence="10 20" id="KW-0418">Kinase</keyword>
<dbReference type="RefSeq" id="WP_136403106.1">
    <property type="nucleotide sequence ID" value="NZ_SSNZ01000003.1"/>
</dbReference>
<feature type="transmembrane region" description="Helical" evidence="16">
    <location>
        <begin position="508"/>
        <end position="527"/>
    </location>
</feature>
<reference evidence="20 21" key="1">
    <citation type="submission" date="2019-04" db="EMBL/GenBank/DDBJ databases">
        <title>Flavobacterium sp. nov. isolated from construction timber.</title>
        <authorList>
            <person name="Lin S.-Y."/>
            <person name="Chang C.-T."/>
            <person name="Young C.-C."/>
        </authorList>
    </citation>
    <scope>NUCLEOTIDE SEQUENCE [LARGE SCALE GENOMIC DNA]</scope>
    <source>
        <strain evidence="20 21">CC-CTC003</strain>
    </source>
</reference>
<keyword evidence="21" id="KW-1185">Reference proteome</keyword>
<comment type="catalytic activity">
    <reaction evidence="15">
        <text>L-tyrosyl-[protein] + ATP = O-phospho-L-tyrosyl-[protein] + ADP + H(+)</text>
        <dbReference type="Rhea" id="RHEA:10596"/>
        <dbReference type="Rhea" id="RHEA-COMP:10136"/>
        <dbReference type="Rhea" id="RHEA-COMP:20101"/>
        <dbReference type="ChEBI" id="CHEBI:15378"/>
        <dbReference type="ChEBI" id="CHEBI:30616"/>
        <dbReference type="ChEBI" id="CHEBI:46858"/>
        <dbReference type="ChEBI" id="CHEBI:61978"/>
        <dbReference type="ChEBI" id="CHEBI:456216"/>
        <dbReference type="EC" id="2.7.10.2"/>
    </reaction>
</comment>
<proteinExistence type="inferred from homology"/>
<dbReference type="EC" id="2.7.10.2" evidence="4"/>
<comment type="similarity">
    <text evidence="3">Belongs to the etk/wzc family.</text>
</comment>
<evidence type="ECO:0000256" key="9">
    <source>
        <dbReference type="ARBA" id="ARBA00022741"/>
    </source>
</evidence>
<dbReference type="PANTHER" id="PTHR32309">
    <property type="entry name" value="TYROSINE-PROTEIN KINASE"/>
    <property type="match status" value="1"/>
</dbReference>
<dbReference type="Proteomes" id="UP000307507">
    <property type="component" value="Unassembled WGS sequence"/>
</dbReference>
<evidence type="ECO:0000256" key="7">
    <source>
        <dbReference type="ARBA" id="ARBA00022679"/>
    </source>
</evidence>
<evidence type="ECO:0000256" key="16">
    <source>
        <dbReference type="SAM" id="Phobius"/>
    </source>
</evidence>
<evidence type="ECO:0000259" key="17">
    <source>
        <dbReference type="Pfam" id="PF02706"/>
    </source>
</evidence>
<keyword evidence="13 16" id="KW-0472">Membrane</keyword>
<keyword evidence="11" id="KW-0067">ATP-binding</keyword>
<feature type="transmembrane region" description="Helical" evidence="16">
    <location>
        <begin position="26"/>
        <end position="47"/>
    </location>
</feature>
<gene>
    <name evidence="20" type="ORF">E6C50_10070</name>
</gene>
<dbReference type="GO" id="GO:0004715">
    <property type="term" value="F:non-membrane spanning protein tyrosine kinase activity"/>
    <property type="evidence" value="ECO:0007669"/>
    <property type="project" value="UniProtKB-EC"/>
</dbReference>
<evidence type="ECO:0000259" key="18">
    <source>
        <dbReference type="Pfam" id="PF13614"/>
    </source>
</evidence>
<dbReference type="InterPro" id="IPR005702">
    <property type="entry name" value="Wzc-like_C"/>
</dbReference>
<dbReference type="InterPro" id="IPR050445">
    <property type="entry name" value="Bact_polysacc_biosynth/exp"/>
</dbReference>
<evidence type="ECO:0000256" key="5">
    <source>
        <dbReference type="ARBA" id="ARBA00022475"/>
    </source>
</evidence>
<evidence type="ECO:0000256" key="12">
    <source>
        <dbReference type="ARBA" id="ARBA00022989"/>
    </source>
</evidence>
<name>A0A4S3ZXI4_9FLAO</name>
<sequence length="796" mass="90224">MNQEFNTFEEQNENNFSIREQIDKYLIYWHWLVLGVLLSVIAAFLYLRYYTSPSYKAVATILVKDDKKGGIASELAAFSDIGMLTGAKSNVDNEVEVLKSRTLVENVIQRLDLNIFYIAEGRVKSSFLYKDSPIKMEFTNKSKDFYLQNFAYRIENKSNNRFVIYDEKENKLGEYSYGNEVKTKYGTFIVNKKLENLVDAEGKSHSNDPFVVHVKIVPLSKVAENFKTKLMVNPLSKNTSVIELSLIDPVKERAEDFLNALVRIYNEDAIADKNFISENTSRFISQRLELITQELDGVEKNVEGYKKQNKITDITSEAGLFLESASQYEKSVIETETQMKVVASMKDFLKNSKKGDLIPSNLVPSNLASNVTASTSIDEFNKMVLERNRILKSSTPNNPIIIALDEKIEALKISVDESLNRMQSALTIKKRNLDRQEGLLGGRISRIPTQEREFRVLQRQQQIKESLYLYLLQKREETAISLAVTAPNAKVIDAAKASDIPVSPKKNLIYLGALFMGLLIPFGIVYLRDLLDTKVKSRQDIEAKIKAPFLGDIPQSLSANELITTTSRSSAAEALRIAKTNLEFMLNHVPDGQAKTIFLTSTFPKEGKTFITANIAATIALSGKKVLLIGLDIRNPRLDDYIPIPSKGLTNYLSSKDDDINSYIIKHSGFEEFYVLPSGVIPPNPAELLMSKKVNTLFEQLKKEYDYIVVDTAPVSLVTDTMLVAHLADVFIYVVRANYLDKRMLNVPQTIYREKKLPNMCLLLNDTDTTKGYGYGYGYGADLEDERPWWQKLFNR</sequence>
<dbReference type="PANTHER" id="PTHR32309:SF13">
    <property type="entry name" value="FERRIC ENTEROBACTIN TRANSPORT PROTEIN FEPE"/>
    <property type="match status" value="1"/>
</dbReference>
<dbReference type="InterPro" id="IPR032807">
    <property type="entry name" value="GNVR"/>
</dbReference>
<protein>
    <recommendedName>
        <fullName evidence="4">non-specific protein-tyrosine kinase</fullName>
        <ecNumber evidence="4">2.7.10.2</ecNumber>
    </recommendedName>
</protein>
<evidence type="ECO:0000256" key="3">
    <source>
        <dbReference type="ARBA" id="ARBA00008883"/>
    </source>
</evidence>
<evidence type="ECO:0000256" key="1">
    <source>
        <dbReference type="ARBA" id="ARBA00004429"/>
    </source>
</evidence>